<keyword evidence="4" id="KW-0698">rRNA processing</keyword>
<dbReference type="PANTHER" id="PTHR21250">
    <property type="entry name" value="PRE-RRNA-PROCESSING PROTEIN TSR2 HOMOLOG"/>
    <property type="match status" value="1"/>
</dbReference>
<evidence type="ECO:0000256" key="5">
    <source>
        <dbReference type="SAM" id="MobiDB-lite"/>
    </source>
</evidence>
<proteinExistence type="inferred from homology"/>
<comment type="similarity">
    <text evidence="2">Belongs to the TSR2 family.</text>
</comment>
<dbReference type="KEGG" id="tca:100141819"/>
<keyword evidence="7" id="KW-1185">Reference proteome</keyword>
<dbReference type="FunCoup" id="D6WGF1">
    <property type="interactions" value="1005"/>
</dbReference>
<dbReference type="OMA" id="CPYMTEV"/>
<dbReference type="InParanoid" id="D6WGF1"/>
<evidence type="ECO:0000313" key="6">
    <source>
        <dbReference type="EMBL" id="EFA00186.1"/>
    </source>
</evidence>
<accession>D6WGF1</accession>
<sequence>MEEAFGRVVQHIFSNWTALKLAVEYSESGGNPKEVVNDFINYTTQYCLYESNVDPDGIQEALDDILDQEFDTICEDGSTREIALVLYRFVDLLKQGNTQLFEEEYQKLPIGAMSSVKSIKSPSEEVTEVSEPNTSEPDSEKSSQIPMEEDSEWTEVKSRRKR</sequence>
<dbReference type="OrthoDB" id="263560at2759"/>
<feature type="region of interest" description="Disordered" evidence="5">
    <location>
        <begin position="116"/>
        <end position="162"/>
    </location>
</feature>
<organism evidence="6 7">
    <name type="scientific">Tribolium castaneum</name>
    <name type="common">Red flour beetle</name>
    <dbReference type="NCBI Taxonomy" id="7070"/>
    <lineage>
        <taxon>Eukaryota</taxon>
        <taxon>Metazoa</taxon>
        <taxon>Ecdysozoa</taxon>
        <taxon>Arthropoda</taxon>
        <taxon>Hexapoda</taxon>
        <taxon>Insecta</taxon>
        <taxon>Pterygota</taxon>
        <taxon>Neoptera</taxon>
        <taxon>Endopterygota</taxon>
        <taxon>Coleoptera</taxon>
        <taxon>Polyphaga</taxon>
        <taxon>Cucujiformia</taxon>
        <taxon>Tenebrionidae</taxon>
        <taxon>Tenebrionidae incertae sedis</taxon>
        <taxon>Tribolium</taxon>
    </lineage>
</organism>
<dbReference type="InterPro" id="IPR019398">
    <property type="entry name" value="Pre-rRNA_process_TSR2"/>
</dbReference>
<reference evidence="6 7" key="2">
    <citation type="journal article" date="2010" name="Nucleic Acids Res.">
        <title>BeetleBase in 2010: revisions to provide comprehensive genomic information for Tribolium castaneum.</title>
        <authorList>
            <person name="Kim H.S."/>
            <person name="Murphy T."/>
            <person name="Xia J."/>
            <person name="Caragea D."/>
            <person name="Park Y."/>
            <person name="Beeman R.W."/>
            <person name="Lorenzen M.D."/>
            <person name="Butcher S."/>
            <person name="Manak J.R."/>
            <person name="Brown S.J."/>
        </authorList>
    </citation>
    <scope>GENOME REANNOTATION</scope>
    <source>
        <strain evidence="6 7">Georgia GA2</strain>
    </source>
</reference>
<evidence type="ECO:0000256" key="1">
    <source>
        <dbReference type="ARBA" id="ARBA00002210"/>
    </source>
</evidence>
<protein>
    <recommendedName>
        <fullName evidence="3">Pre-rRNA-processing protein TSR2 homolog</fullName>
    </recommendedName>
</protein>
<dbReference type="HOGENOM" id="CLU_074896_2_1_1"/>
<dbReference type="AlphaFoldDB" id="D6WGF1"/>
<dbReference type="eggNOG" id="KOG4032">
    <property type="taxonomic scope" value="Eukaryota"/>
</dbReference>
<dbReference type="GO" id="GO:0000462">
    <property type="term" value="P:maturation of SSU-rRNA from tricistronic rRNA transcript (SSU-rRNA, 5.8S rRNA, LSU-rRNA)"/>
    <property type="evidence" value="ECO:0000318"/>
    <property type="project" value="GO_Central"/>
</dbReference>
<dbReference type="Proteomes" id="UP000007266">
    <property type="component" value="Linkage group 3"/>
</dbReference>
<reference evidence="6 7" key="1">
    <citation type="journal article" date="2008" name="Nature">
        <title>The genome of the model beetle and pest Tribolium castaneum.</title>
        <authorList>
            <consortium name="Tribolium Genome Sequencing Consortium"/>
            <person name="Richards S."/>
            <person name="Gibbs R.A."/>
            <person name="Weinstock G.M."/>
            <person name="Brown S.J."/>
            <person name="Denell R."/>
            <person name="Beeman R.W."/>
            <person name="Gibbs R."/>
            <person name="Beeman R.W."/>
            <person name="Brown S.J."/>
            <person name="Bucher G."/>
            <person name="Friedrich M."/>
            <person name="Grimmelikhuijzen C.J."/>
            <person name="Klingler M."/>
            <person name="Lorenzen M."/>
            <person name="Richards S."/>
            <person name="Roth S."/>
            <person name="Schroder R."/>
            <person name="Tautz D."/>
            <person name="Zdobnov E.M."/>
            <person name="Muzny D."/>
            <person name="Gibbs R.A."/>
            <person name="Weinstock G.M."/>
            <person name="Attaway T."/>
            <person name="Bell S."/>
            <person name="Buhay C.J."/>
            <person name="Chandrabose M.N."/>
            <person name="Chavez D."/>
            <person name="Clerk-Blankenburg K.P."/>
            <person name="Cree A."/>
            <person name="Dao M."/>
            <person name="Davis C."/>
            <person name="Chacko J."/>
            <person name="Dinh H."/>
            <person name="Dugan-Rocha S."/>
            <person name="Fowler G."/>
            <person name="Garner T.T."/>
            <person name="Garnes J."/>
            <person name="Gnirke A."/>
            <person name="Hawes A."/>
            <person name="Hernandez J."/>
            <person name="Hines S."/>
            <person name="Holder M."/>
            <person name="Hume J."/>
            <person name="Jhangiani S.N."/>
            <person name="Joshi V."/>
            <person name="Khan Z.M."/>
            <person name="Jackson L."/>
            <person name="Kovar C."/>
            <person name="Kowis A."/>
            <person name="Lee S."/>
            <person name="Lewis L.R."/>
            <person name="Margolis J."/>
            <person name="Morgan M."/>
            <person name="Nazareth L.V."/>
            <person name="Nguyen N."/>
            <person name="Okwuonu G."/>
            <person name="Parker D."/>
            <person name="Richards S."/>
            <person name="Ruiz S.J."/>
            <person name="Santibanez J."/>
            <person name="Savard J."/>
            <person name="Scherer S.E."/>
            <person name="Schneider B."/>
            <person name="Sodergren E."/>
            <person name="Tautz D."/>
            <person name="Vattahil S."/>
            <person name="Villasana D."/>
            <person name="White C.S."/>
            <person name="Wright R."/>
            <person name="Park Y."/>
            <person name="Beeman R.W."/>
            <person name="Lord J."/>
            <person name="Oppert B."/>
            <person name="Lorenzen M."/>
            <person name="Brown S."/>
            <person name="Wang L."/>
            <person name="Savard J."/>
            <person name="Tautz D."/>
            <person name="Richards S."/>
            <person name="Weinstock G."/>
            <person name="Gibbs R.A."/>
            <person name="Liu Y."/>
            <person name="Worley K."/>
            <person name="Weinstock G."/>
            <person name="Elsik C.G."/>
            <person name="Reese J.T."/>
            <person name="Elhaik E."/>
            <person name="Landan G."/>
            <person name="Graur D."/>
            <person name="Arensburger P."/>
            <person name="Atkinson P."/>
            <person name="Beeman R.W."/>
            <person name="Beidler J."/>
            <person name="Brown S.J."/>
            <person name="Demuth J.P."/>
            <person name="Drury D.W."/>
            <person name="Du Y.Z."/>
            <person name="Fujiwara H."/>
            <person name="Lorenzen M."/>
            <person name="Maselli V."/>
            <person name="Osanai M."/>
            <person name="Park Y."/>
            <person name="Robertson H.M."/>
            <person name="Tu Z."/>
            <person name="Wang J.J."/>
            <person name="Wang S."/>
            <person name="Richards S."/>
            <person name="Song H."/>
            <person name="Zhang L."/>
            <person name="Sodergren E."/>
            <person name="Werner D."/>
            <person name="Stanke M."/>
            <person name="Morgenstern B."/>
            <person name="Solovyev V."/>
            <person name="Kosarev P."/>
            <person name="Brown G."/>
            <person name="Chen H.C."/>
            <person name="Ermolaeva O."/>
            <person name="Hlavina W."/>
            <person name="Kapustin Y."/>
            <person name="Kiryutin B."/>
            <person name="Kitts P."/>
            <person name="Maglott D."/>
            <person name="Pruitt K."/>
            <person name="Sapojnikov V."/>
            <person name="Souvorov A."/>
            <person name="Mackey A.J."/>
            <person name="Waterhouse R.M."/>
            <person name="Wyder S."/>
            <person name="Zdobnov E.M."/>
            <person name="Zdobnov E.M."/>
            <person name="Wyder S."/>
            <person name="Kriventseva E.V."/>
            <person name="Kadowaki T."/>
            <person name="Bork P."/>
            <person name="Aranda M."/>
            <person name="Bao R."/>
            <person name="Beermann A."/>
            <person name="Berns N."/>
            <person name="Bolognesi R."/>
            <person name="Bonneton F."/>
            <person name="Bopp D."/>
            <person name="Brown S.J."/>
            <person name="Bucher G."/>
            <person name="Butts T."/>
            <person name="Chaumot A."/>
            <person name="Denell R.E."/>
            <person name="Ferrier D.E."/>
            <person name="Friedrich M."/>
            <person name="Gordon C.M."/>
            <person name="Jindra M."/>
            <person name="Klingler M."/>
            <person name="Lan Q."/>
            <person name="Lattorff H.M."/>
            <person name="Laudet V."/>
            <person name="von Levetsow C."/>
            <person name="Liu Z."/>
            <person name="Lutz R."/>
            <person name="Lynch J.A."/>
            <person name="da Fonseca R.N."/>
            <person name="Posnien N."/>
            <person name="Reuter R."/>
            <person name="Roth S."/>
            <person name="Savard J."/>
            <person name="Schinko J.B."/>
            <person name="Schmitt C."/>
            <person name="Schoppmeier M."/>
            <person name="Schroder R."/>
            <person name="Shippy T.D."/>
            <person name="Simonnet F."/>
            <person name="Marques-Souza H."/>
            <person name="Tautz D."/>
            <person name="Tomoyasu Y."/>
            <person name="Trauner J."/>
            <person name="Van der Zee M."/>
            <person name="Vervoort M."/>
            <person name="Wittkopp N."/>
            <person name="Wimmer E.A."/>
            <person name="Yang X."/>
            <person name="Jones A.K."/>
            <person name="Sattelle D.B."/>
            <person name="Ebert P.R."/>
            <person name="Nelson D."/>
            <person name="Scott J.G."/>
            <person name="Beeman R.W."/>
            <person name="Muthukrishnan S."/>
            <person name="Kramer K.J."/>
            <person name="Arakane Y."/>
            <person name="Beeman R.W."/>
            <person name="Zhu Q."/>
            <person name="Hogenkamp D."/>
            <person name="Dixit R."/>
            <person name="Oppert B."/>
            <person name="Jiang H."/>
            <person name="Zou Z."/>
            <person name="Marshall J."/>
            <person name="Elpidina E."/>
            <person name="Vinokurov K."/>
            <person name="Oppert C."/>
            <person name="Zou Z."/>
            <person name="Evans J."/>
            <person name="Lu Z."/>
            <person name="Zhao P."/>
            <person name="Sumathipala N."/>
            <person name="Altincicek B."/>
            <person name="Vilcinskas A."/>
            <person name="Williams M."/>
            <person name="Hultmark D."/>
            <person name="Hetru C."/>
            <person name="Jiang H."/>
            <person name="Grimmelikhuijzen C.J."/>
            <person name="Hauser F."/>
            <person name="Cazzamali G."/>
            <person name="Williamson M."/>
            <person name="Park Y."/>
            <person name="Li B."/>
            <person name="Tanaka Y."/>
            <person name="Predel R."/>
            <person name="Neupert S."/>
            <person name="Schachtner J."/>
            <person name="Verleyen P."/>
            <person name="Raible F."/>
            <person name="Bork P."/>
            <person name="Friedrich M."/>
            <person name="Walden K.K."/>
            <person name="Robertson H.M."/>
            <person name="Angeli S."/>
            <person name="Foret S."/>
            <person name="Bucher G."/>
            <person name="Schuetz S."/>
            <person name="Maleszka R."/>
            <person name="Wimmer E.A."/>
            <person name="Beeman R.W."/>
            <person name="Lorenzen M."/>
            <person name="Tomoyasu Y."/>
            <person name="Miller S.C."/>
            <person name="Grossmann D."/>
            <person name="Bucher G."/>
        </authorList>
    </citation>
    <scope>NUCLEOTIDE SEQUENCE [LARGE SCALE GENOMIC DNA]</scope>
    <source>
        <strain evidence="6 7">Georgia GA2</strain>
    </source>
</reference>
<dbReference type="EMBL" id="KQ971321">
    <property type="protein sequence ID" value="EFA00186.1"/>
    <property type="molecule type" value="Genomic_DNA"/>
</dbReference>
<name>D6WGF1_TRICA</name>
<dbReference type="Pfam" id="PF10273">
    <property type="entry name" value="WGG"/>
    <property type="match status" value="1"/>
</dbReference>
<evidence type="ECO:0000313" key="7">
    <source>
        <dbReference type="Proteomes" id="UP000007266"/>
    </source>
</evidence>
<comment type="function">
    <text evidence="1">May be involved in 20S pre-rRNA processing.</text>
</comment>
<dbReference type="GO" id="GO:0005634">
    <property type="term" value="C:nucleus"/>
    <property type="evidence" value="ECO:0000318"/>
    <property type="project" value="GO_Central"/>
</dbReference>
<dbReference type="STRING" id="7070.D6WGF1"/>
<evidence type="ECO:0000256" key="2">
    <source>
        <dbReference type="ARBA" id="ARBA00006524"/>
    </source>
</evidence>
<gene>
    <name evidence="6" type="primary">AUGUSTUS-3.0.2_03011</name>
    <name evidence="6" type="ORF">TcasGA2_TC003011</name>
</gene>
<evidence type="ECO:0000256" key="4">
    <source>
        <dbReference type="ARBA" id="ARBA00022552"/>
    </source>
</evidence>
<dbReference type="PhylomeDB" id="D6WGF1"/>
<evidence type="ECO:0000256" key="3">
    <source>
        <dbReference type="ARBA" id="ARBA00017551"/>
    </source>
</evidence>